<dbReference type="GO" id="GO:0009225">
    <property type="term" value="P:nucleotide-sugar metabolic process"/>
    <property type="evidence" value="ECO:0007669"/>
    <property type="project" value="TreeGrafter"/>
</dbReference>
<keyword evidence="3" id="KW-0378">Hydrolase</keyword>
<sequence length="747" mass="85364">MLVGQCFFYLKRNKKFRFSSKKTQSNARLLDTRCTMSKPPPPKKRRTITDYFASSSKLPRETRDDSAMASAPENEQEPKTSAEGPTSIPESEPSDNDLDGNPSDEQSQVMELENDPRDPHTKPSPKREGSQAWRGTPMHILNKLADTGAPHGPLKPTETHKVMFQTPFTYDPNSTKPPKVFPNFLDKWDQYHVRMPCSNMNEYPVNNKILKRWDLIQRVLIAEIESPQDFAEKVLEYNNQYYEKWDFKTFISFFDVASKEEKQHFFSSEGILRKMANLALQLPHLCPTPIPLLKRGTNMSVTLSQQQIGCLLANAFFCTFPRRNSRKRSSEFFNYPTINFNTLLCGPPSVVRFEKLRCIFHYFRRVFKKMPLGTVTFTRQCIKDLPIWFDEKTTLRGLHVSSEGTIEDDGKGLLQVDFANMFLGGGVLGNGCVQEEIRFLICPEMMVSRLFTECLDKNECLIMTGCERFSDYTGYSSTFEWKEDYIDVTPRDIWGRIQCEVVAIDALVIYDHKSQFKMGSVMRELNKAYCGFASVDPNIKKLPAVCTGNWGCGAFGGDKQLKALIQLMAAAKAGRDLCYFTFDDVKLRDDIYELHKYLTSDNPLSINALLKIIRDYGSTCVSGYKRSNVHQEIFEYVKLGLVRADFTLLELDPPPFYRAKILQKSSWTKRTGPGLYEYILGSPDGADIDQLQDEDLASQPESHNAQSIDPASLEFGSEEYNDDDDIVVSEEKKLKRDDSIDYKANTP</sequence>
<comment type="caution">
    <text evidence="9">The sequence shown here is derived from an EMBL/GenBank/DDBJ whole genome shotgun (WGS) entry which is preliminary data.</text>
</comment>
<accession>A0A9D4RAU8</accession>
<dbReference type="PANTHER" id="PTHR12837">
    <property type="entry name" value="POLY ADP-RIBOSE GLYCOHYDROLASE"/>
    <property type="match status" value="1"/>
</dbReference>
<dbReference type="Pfam" id="PF05028">
    <property type="entry name" value="PARG_cat_C"/>
    <property type="match status" value="1"/>
</dbReference>
<comment type="similarity">
    <text evidence="1">Belongs to the poly(ADP-ribose) glycohydrolase family.</text>
</comment>
<feature type="domain" description="PARG helical" evidence="8">
    <location>
        <begin position="258"/>
        <end position="379"/>
    </location>
</feature>
<dbReference type="GO" id="GO:0005634">
    <property type="term" value="C:nucleus"/>
    <property type="evidence" value="ECO:0007669"/>
    <property type="project" value="TreeGrafter"/>
</dbReference>
<organism evidence="9 10">
    <name type="scientific">Dreissena polymorpha</name>
    <name type="common">Zebra mussel</name>
    <name type="synonym">Mytilus polymorpha</name>
    <dbReference type="NCBI Taxonomy" id="45954"/>
    <lineage>
        <taxon>Eukaryota</taxon>
        <taxon>Metazoa</taxon>
        <taxon>Spiralia</taxon>
        <taxon>Lophotrochozoa</taxon>
        <taxon>Mollusca</taxon>
        <taxon>Bivalvia</taxon>
        <taxon>Autobranchia</taxon>
        <taxon>Heteroconchia</taxon>
        <taxon>Euheterodonta</taxon>
        <taxon>Imparidentia</taxon>
        <taxon>Neoheterodontei</taxon>
        <taxon>Myida</taxon>
        <taxon>Dreissenoidea</taxon>
        <taxon>Dreissenidae</taxon>
        <taxon>Dreissena</taxon>
    </lineage>
</organism>
<gene>
    <name evidence="9" type="ORF">DPMN_024519</name>
</gene>
<dbReference type="GO" id="GO:0006282">
    <property type="term" value="P:regulation of DNA repair"/>
    <property type="evidence" value="ECO:0007669"/>
    <property type="project" value="InterPro"/>
</dbReference>
<dbReference type="GO" id="GO:0005737">
    <property type="term" value="C:cytoplasm"/>
    <property type="evidence" value="ECO:0007669"/>
    <property type="project" value="TreeGrafter"/>
</dbReference>
<feature type="binding site" evidence="5">
    <location>
        <position position="420"/>
    </location>
    <ligand>
        <name>substrate</name>
    </ligand>
</feature>
<feature type="region of interest" description="Disordered" evidence="6">
    <location>
        <begin position="695"/>
        <end position="747"/>
    </location>
</feature>
<reference evidence="9" key="2">
    <citation type="submission" date="2020-11" db="EMBL/GenBank/DDBJ databases">
        <authorList>
            <person name="McCartney M.A."/>
            <person name="Auch B."/>
            <person name="Kono T."/>
            <person name="Mallez S."/>
            <person name="Becker A."/>
            <person name="Gohl D.M."/>
            <person name="Silverstein K.A.T."/>
            <person name="Koren S."/>
            <person name="Bechman K.B."/>
            <person name="Herman A."/>
            <person name="Abrahante J.E."/>
            <person name="Garbe J."/>
        </authorList>
    </citation>
    <scope>NUCLEOTIDE SEQUENCE</scope>
    <source>
        <strain evidence="9">Duluth1</strain>
        <tissue evidence="9">Whole animal</tissue>
    </source>
</reference>
<dbReference type="Pfam" id="PF20811">
    <property type="entry name" value="PARG_cat_N"/>
    <property type="match status" value="1"/>
</dbReference>
<feature type="compositionally biased region" description="Basic and acidic residues" evidence="6">
    <location>
        <begin position="114"/>
        <end position="129"/>
    </location>
</feature>
<dbReference type="EMBL" id="JAIWYP010000002">
    <property type="protein sequence ID" value="KAH3861586.1"/>
    <property type="molecule type" value="Genomic_DNA"/>
</dbReference>
<proteinExistence type="inferred from homology"/>
<evidence type="ECO:0000256" key="1">
    <source>
        <dbReference type="ARBA" id="ARBA00009545"/>
    </source>
</evidence>
<dbReference type="PANTHER" id="PTHR12837:SF15">
    <property type="entry name" value="POLY(ADP-RIBOSE) GLYCOHYDROLASE"/>
    <property type="match status" value="1"/>
</dbReference>
<dbReference type="GO" id="GO:0005975">
    <property type="term" value="P:carbohydrate metabolic process"/>
    <property type="evidence" value="ECO:0007669"/>
    <property type="project" value="InterPro"/>
</dbReference>
<feature type="active site" evidence="4">
    <location>
        <position position="436"/>
    </location>
</feature>
<dbReference type="InterPro" id="IPR007724">
    <property type="entry name" value="Poly_GlycHdrlase"/>
</dbReference>
<evidence type="ECO:0000256" key="6">
    <source>
        <dbReference type="SAM" id="MobiDB-lite"/>
    </source>
</evidence>
<feature type="compositionally biased region" description="Basic and acidic residues" evidence="6">
    <location>
        <begin position="729"/>
        <end position="741"/>
    </location>
</feature>
<protein>
    <recommendedName>
        <fullName evidence="2">poly(ADP-ribose) glycohydrolase</fullName>
        <ecNumber evidence="2">3.2.1.143</ecNumber>
    </recommendedName>
</protein>
<feature type="active site" evidence="4">
    <location>
        <position position="417"/>
    </location>
</feature>
<evidence type="ECO:0000256" key="2">
    <source>
        <dbReference type="ARBA" id="ARBA00012255"/>
    </source>
</evidence>
<dbReference type="InterPro" id="IPR046372">
    <property type="entry name" value="PARG_cat_C"/>
</dbReference>
<dbReference type="GO" id="GO:1990966">
    <property type="term" value="P:ATP generation from poly-ADP-D-ribose"/>
    <property type="evidence" value="ECO:0007669"/>
    <property type="project" value="TreeGrafter"/>
</dbReference>
<reference evidence="9" key="1">
    <citation type="journal article" date="2019" name="bioRxiv">
        <title>The Genome of the Zebra Mussel, Dreissena polymorpha: A Resource for Invasive Species Research.</title>
        <authorList>
            <person name="McCartney M.A."/>
            <person name="Auch B."/>
            <person name="Kono T."/>
            <person name="Mallez S."/>
            <person name="Zhang Y."/>
            <person name="Obille A."/>
            <person name="Becker A."/>
            <person name="Abrahante J.E."/>
            <person name="Garbe J."/>
            <person name="Badalamenti J.P."/>
            <person name="Herman A."/>
            <person name="Mangelson H."/>
            <person name="Liachko I."/>
            <person name="Sullivan S."/>
            <person name="Sone E.D."/>
            <person name="Koren S."/>
            <person name="Silverstein K.A.T."/>
            <person name="Beckman K.B."/>
            <person name="Gohl D.M."/>
        </authorList>
    </citation>
    <scope>NUCLEOTIDE SEQUENCE</scope>
    <source>
        <strain evidence="9">Duluth1</strain>
        <tissue evidence="9">Whole animal</tissue>
    </source>
</reference>
<feature type="active site" evidence="4">
    <location>
        <position position="435"/>
    </location>
</feature>
<feature type="binding site" evidence="5">
    <location>
        <position position="475"/>
    </location>
    <ligand>
        <name>substrate</name>
    </ligand>
</feature>
<dbReference type="GO" id="GO:0004649">
    <property type="term" value="F:poly(ADP-ribose) glycohydrolase activity"/>
    <property type="evidence" value="ECO:0007669"/>
    <property type="project" value="UniProtKB-EC"/>
</dbReference>
<evidence type="ECO:0000256" key="3">
    <source>
        <dbReference type="ARBA" id="ARBA00022801"/>
    </source>
</evidence>
<dbReference type="InterPro" id="IPR048362">
    <property type="entry name" value="PARG_helical"/>
</dbReference>
<name>A0A9D4RAU8_DREPO</name>
<feature type="region of interest" description="Disordered" evidence="6">
    <location>
        <begin position="20"/>
        <end position="133"/>
    </location>
</feature>
<keyword evidence="10" id="KW-1185">Reference proteome</keyword>
<evidence type="ECO:0000256" key="4">
    <source>
        <dbReference type="PIRSR" id="PIRSR607724-1"/>
    </source>
</evidence>
<feature type="binding site" evidence="5">
    <location>
        <position position="434"/>
    </location>
    <ligand>
        <name>substrate</name>
    </ligand>
</feature>
<evidence type="ECO:0000259" key="7">
    <source>
        <dbReference type="Pfam" id="PF05028"/>
    </source>
</evidence>
<feature type="compositionally biased region" description="Acidic residues" evidence="6">
    <location>
        <begin position="716"/>
        <end position="728"/>
    </location>
</feature>
<evidence type="ECO:0000313" key="10">
    <source>
        <dbReference type="Proteomes" id="UP000828390"/>
    </source>
</evidence>
<evidence type="ECO:0000259" key="8">
    <source>
        <dbReference type="Pfam" id="PF20811"/>
    </source>
</evidence>
<dbReference type="EC" id="3.2.1.143" evidence="2"/>
<dbReference type="Proteomes" id="UP000828390">
    <property type="component" value="Unassembled WGS sequence"/>
</dbReference>
<feature type="compositionally biased region" description="Polar residues" evidence="6">
    <location>
        <begin position="699"/>
        <end position="709"/>
    </location>
</feature>
<evidence type="ECO:0000256" key="5">
    <source>
        <dbReference type="PIRSR" id="PIRSR607724-2"/>
    </source>
</evidence>
<feature type="domain" description="PARG catalytic Macro" evidence="7">
    <location>
        <begin position="388"/>
        <end position="588"/>
    </location>
</feature>
<evidence type="ECO:0000313" key="9">
    <source>
        <dbReference type="EMBL" id="KAH3861586.1"/>
    </source>
</evidence>
<dbReference type="AlphaFoldDB" id="A0A9D4RAU8"/>